<dbReference type="EMBL" id="BAMD01000071">
    <property type="protein sequence ID" value="GAF05152.1"/>
    <property type="molecule type" value="Genomic_DNA"/>
</dbReference>
<keyword evidence="1" id="KW-0472">Membrane</keyword>
<comment type="caution">
    <text evidence="2">The sequence shown here is derived from an EMBL/GenBank/DDBJ whole genome shotgun (WGS) entry which is preliminary data.</text>
</comment>
<keyword evidence="3" id="KW-1185">Reference proteome</keyword>
<keyword evidence="1" id="KW-1133">Transmembrane helix</keyword>
<evidence type="ECO:0000256" key="1">
    <source>
        <dbReference type="SAM" id="Phobius"/>
    </source>
</evidence>
<organism evidence="2 3">
    <name type="scientific">Saccharicrinis fermentans DSM 9555 = JCM 21142</name>
    <dbReference type="NCBI Taxonomy" id="869213"/>
    <lineage>
        <taxon>Bacteria</taxon>
        <taxon>Pseudomonadati</taxon>
        <taxon>Bacteroidota</taxon>
        <taxon>Bacteroidia</taxon>
        <taxon>Marinilabiliales</taxon>
        <taxon>Marinilabiliaceae</taxon>
        <taxon>Saccharicrinis</taxon>
    </lineage>
</organism>
<gene>
    <name evidence="2" type="ORF">JCM21142_93876</name>
</gene>
<reference evidence="2 3" key="1">
    <citation type="journal article" date="2014" name="Genome Announc.">
        <title>Draft Genome Sequence of Cytophaga fermentans JCM 21142T, a Facultative Anaerobe Isolated from Marine Mud.</title>
        <authorList>
            <person name="Starns D."/>
            <person name="Oshima K."/>
            <person name="Suda W."/>
            <person name="Iino T."/>
            <person name="Yuki M."/>
            <person name="Inoue J."/>
            <person name="Kitamura K."/>
            <person name="Iida T."/>
            <person name="Darby A."/>
            <person name="Hattori M."/>
            <person name="Ohkuma M."/>
        </authorList>
    </citation>
    <scope>NUCLEOTIDE SEQUENCE [LARGE SCALE GENOMIC DNA]</scope>
    <source>
        <strain evidence="2 3">JCM 21142</strain>
    </source>
</reference>
<accession>W7YA01</accession>
<dbReference type="Proteomes" id="UP000019402">
    <property type="component" value="Unassembled WGS sequence"/>
</dbReference>
<dbReference type="AlphaFoldDB" id="W7YA01"/>
<proteinExistence type="predicted"/>
<sequence>MCLCISNILSFRWTEIDADIKGKTLKIINKKLITSDFSWIVMILQILSPIVFLTFVMKRDTLI</sequence>
<feature type="transmembrane region" description="Helical" evidence="1">
    <location>
        <begin position="37"/>
        <end position="57"/>
    </location>
</feature>
<keyword evidence="1" id="KW-0812">Transmembrane</keyword>
<evidence type="ECO:0000313" key="2">
    <source>
        <dbReference type="EMBL" id="GAF05152.1"/>
    </source>
</evidence>
<name>W7YA01_9BACT</name>
<protein>
    <submittedName>
        <fullName evidence="2">Uncharacterized protein</fullName>
    </submittedName>
</protein>
<evidence type="ECO:0000313" key="3">
    <source>
        <dbReference type="Proteomes" id="UP000019402"/>
    </source>
</evidence>